<evidence type="ECO:0000313" key="7">
    <source>
        <dbReference type="EMBL" id="RCN45410.1"/>
    </source>
</evidence>
<evidence type="ECO:0000313" key="8">
    <source>
        <dbReference type="Proteomes" id="UP000252519"/>
    </source>
</evidence>
<evidence type="ECO:0000256" key="2">
    <source>
        <dbReference type="ARBA" id="ARBA00022692"/>
    </source>
</evidence>
<evidence type="ECO:0000256" key="5">
    <source>
        <dbReference type="SAM" id="MobiDB-lite"/>
    </source>
</evidence>
<dbReference type="STRING" id="29170.A0A368GQT6"/>
<reference evidence="7 8" key="1">
    <citation type="submission" date="2014-10" db="EMBL/GenBank/DDBJ databases">
        <title>Draft genome of the hookworm Ancylostoma caninum.</title>
        <authorList>
            <person name="Mitreva M."/>
        </authorList>
    </citation>
    <scope>NUCLEOTIDE SEQUENCE [LARGE SCALE GENOMIC DNA]</scope>
    <source>
        <strain evidence="7 8">Baltimore</strain>
    </source>
</reference>
<name>A0A368GQT6_ANCCA</name>
<dbReference type="Proteomes" id="UP000252519">
    <property type="component" value="Unassembled WGS sequence"/>
</dbReference>
<keyword evidence="3 6" id="KW-1133">Transmembrane helix</keyword>
<proteinExistence type="predicted"/>
<dbReference type="EMBL" id="JOJR01000102">
    <property type="protein sequence ID" value="RCN45410.1"/>
    <property type="molecule type" value="Genomic_DNA"/>
</dbReference>
<dbReference type="PANTHER" id="PTHR21706:SF15">
    <property type="entry name" value="TRANSMEMBRANE PROTEIN 65"/>
    <property type="match status" value="1"/>
</dbReference>
<dbReference type="InterPro" id="IPR019537">
    <property type="entry name" value="TMEM65"/>
</dbReference>
<protein>
    <submittedName>
        <fullName evidence="7">Uncharacterized protein</fullName>
    </submittedName>
</protein>
<feature type="region of interest" description="Disordered" evidence="5">
    <location>
        <begin position="139"/>
        <end position="181"/>
    </location>
</feature>
<comment type="caution">
    <text evidence="7">The sequence shown here is derived from an EMBL/GenBank/DDBJ whole genome shotgun (WGS) entry which is preliminary data.</text>
</comment>
<gene>
    <name evidence="7" type="ORF">ANCCAN_08560</name>
</gene>
<evidence type="ECO:0000256" key="6">
    <source>
        <dbReference type="SAM" id="Phobius"/>
    </source>
</evidence>
<feature type="transmembrane region" description="Helical" evidence="6">
    <location>
        <begin position="37"/>
        <end position="57"/>
    </location>
</feature>
<dbReference type="AlphaFoldDB" id="A0A368GQT6"/>
<sequence length="181" mass="20506">MLYFRYVSLVPAFVLGVLDTSLLIFSGQSINSTFATVYGLSIMGAAALGNVFTNVVLLQTQIHFGHLIEKFGLRFPVLSAEQMHNKDIGIVTNFAKTIGLLFGSLCGMFPLLLYDNLTQEEVERKKRAIIFQRTNSETEMMDPFSEQTTGSYKESEEDRTKRLKEAELEQRRLSQSIFDDE</sequence>
<feature type="transmembrane region" description="Helical" evidence="6">
    <location>
        <begin position="98"/>
        <end position="117"/>
    </location>
</feature>
<dbReference type="GO" id="GO:0016020">
    <property type="term" value="C:membrane"/>
    <property type="evidence" value="ECO:0007669"/>
    <property type="project" value="UniProtKB-SubCell"/>
</dbReference>
<keyword evidence="4 6" id="KW-0472">Membrane</keyword>
<comment type="subcellular location">
    <subcellularLocation>
        <location evidence="1">Membrane</location>
        <topology evidence="1">Multi-pass membrane protein</topology>
    </subcellularLocation>
</comment>
<evidence type="ECO:0000256" key="4">
    <source>
        <dbReference type="ARBA" id="ARBA00023136"/>
    </source>
</evidence>
<evidence type="ECO:0000256" key="3">
    <source>
        <dbReference type="ARBA" id="ARBA00022989"/>
    </source>
</evidence>
<feature type="transmembrane region" description="Helical" evidence="6">
    <location>
        <begin position="6"/>
        <end position="25"/>
    </location>
</feature>
<organism evidence="7 8">
    <name type="scientific">Ancylostoma caninum</name>
    <name type="common">Dog hookworm</name>
    <dbReference type="NCBI Taxonomy" id="29170"/>
    <lineage>
        <taxon>Eukaryota</taxon>
        <taxon>Metazoa</taxon>
        <taxon>Ecdysozoa</taxon>
        <taxon>Nematoda</taxon>
        <taxon>Chromadorea</taxon>
        <taxon>Rhabditida</taxon>
        <taxon>Rhabditina</taxon>
        <taxon>Rhabditomorpha</taxon>
        <taxon>Strongyloidea</taxon>
        <taxon>Ancylostomatidae</taxon>
        <taxon>Ancylostomatinae</taxon>
        <taxon>Ancylostoma</taxon>
    </lineage>
</organism>
<dbReference type="Pfam" id="PF10507">
    <property type="entry name" value="TMEM65"/>
    <property type="match status" value="1"/>
</dbReference>
<feature type="compositionally biased region" description="Basic and acidic residues" evidence="5">
    <location>
        <begin position="153"/>
        <end position="172"/>
    </location>
</feature>
<dbReference type="OrthoDB" id="430821at2759"/>
<keyword evidence="2 6" id="KW-0812">Transmembrane</keyword>
<evidence type="ECO:0000256" key="1">
    <source>
        <dbReference type="ARBA" id="ARBA00004141"/>
    </source>
</evidence>
<accession>A0A368GQT6</accession>
<dbReference type="PANTHER" id="PTHR21706">
    <property type="entry name" value="TRANSMEMBRANE PROTEIN 65"/>
    <property type="match status" value="1"/>
</dbReference>
<keyword evidence="8" id="KW-1185">Reference proteome</keyword>
<dbReference type="GO" id="GO:0005739">
    <property type="term" value="C:mitochondrion"/>
    <property type="evidence" value="ECO:0007669"/>
    <property type="project" value="TreeGrafter"/>
</dbReference>